<dbReference type="EMBL" id="KV784356">
    <property type="protein sequence ID" value="OEU18244.1"/>
    <property type="molecule type" value="Genomic_DNA"/>
</dbReference>
<dbReference type="Gene3D" id="1.10.10.10">
    <property type="entry name" value="Winged helix-like DNA-binding domain superfamily/Winged helix DNA-binding domain"/>
    <property type="match status" value="1"/>
</dbReference>
<dbReference type="GO" id="GO:0005634">
    <property type="term" value="C:nucleus"/>
    <property type="evidence" value="ECO:0007669"/>
    <property type="project" value="UniProtKB-SubCell"/>
</dbReference>
<dbReference type="InterPro" id="IPR036390">
    <property type="entry name" value="WH_DNA-bd_sf"/>
</dbReference>
<name>A0A1E7FJE2_9STRA</name>
<feature type="domain" description="HSF-type DNA-binding" evidence="5">
    <location>
        <begin position="6"/>
        <end position="87"/>
    </location>
</feature>
<dbReference type="PANTHER" id="PTHR10015:SF427">
    <property type="entry name" value="HEAT SHOCK FACTOR PROTEIN"/>
    <property type="match status" value="1"/>
</dbReference>
<dbReference type="Pfam" id="PF00447">
    <property type="entry name" value="HSF_DNA-bind"/>
    <property type="match status" value="1"/>
</dbReference>
<dbReference type="InterPro" id="IPR000232">
    <property type="entry name" value="HSF_DNA-bd"/>
</dbReference>
<dbReference type="KEGG" id="fcy:FRACYDRAFT_217113"/>
<reference evidence="6 7" key="1">
    <citation type="submission" date="2016-09" db="EMBL/GenBank/DDBJ databases">
        <title>Extensive genetic diversity and differential bi-allelic expression allows diatom success in the polar Southern Ocean.</title>
        <authorList>
            <consortium name="DOE Joint Genome Institute"/>
            <person name="Mock T."/>
            <person name="Otillar R.P."/>
            <person name="Strauss J."/>
            <person name="Dupont C."/>
            <person name="Frickenhaus S."/>
            <person name="Maumus F."/>
            <person name="Mcmullan M."/>
            <person name="Sanges R."/>
            <person name="Schmutz J."/>
            <person name="Toseland A."/>
            <person name="Valas R."/>
            <person name="Veluchamy A."/>
            <person name="Ward B.J."/>
            <person name="Allen A."/>
            <person name="Barry K."/>
            <person name="Falciatore A."/>
            <person name="Ferrante M."/>
            <person name="Fortunato A.E."/>
            <person name="Gloeckner G."/>
            <person name="Gruber A."/>
            <person name="Hipkin R."/>
            <person name="Janech M."/>
            <person name="Kroth P."/>
            <person name="Leese F."/>
            <person name="Lindquist E."/>
            <person name="Lyon B.R."/>
            <person name="Martin J."/>
            <person name="Mayer C."/>
            <person name="Parker M."/>
            <person name="Quesneville H."/>
            <person name="Raymond J."/>
            <person name="Uhlig C."/>
            <person name="Valentin K.U."/>
            <person name="Worden A.Z."/>
            <person name="Armbrust E.V."/>
            <person name="Bowler C."/>
            <person name="Green B."/>
            <person name="Moulton V."/>
            <person name="Van Oosterhout C."/>
            <person name="Grigoriev I."/>
        </authorList>
    </citation>
    <scope>NUCLEOTIDE SEQUENCE [LARGE SCALE GENOMIC DNA]</scope>
    <source>
        <strain evidence="6 7">CCMP1102</strain>
    </source>
</reference>
<dbReference type="Proteomes" id="UP000095751">
    <property type="component" value="Unassembled WGS sequence"/>
</dbReference>
<dbReference type="InParanoid" id="A0A1E7FJE2"/>
<organism evidence="6 7">
    <name type="scientific">Fragilariopsis cylindrus CCMP1102</name>
    <dbReference type="NCBI Taxonomy" id="635003"/>
    <lineage>
        <taxon>Eukaryota</taxon>
        <taxon>Sar</taxon>
        <taxon>Stramenopiles</taxon>
        <taxon>Ochrophyta</taxon>
        <taxon>Bacillariophyta</taxon>
        <taxon>Bacillariophyceae</taxon>
        <taxon>Bacillariophycidae</taxon>
        <taxon>Bacillariales</taxon>
        <taxon>Bacillariaceae</taxon>
        <taxon>Fragilariopsis</taxon>
    </lineage>
</organism>
<comment type="similarity">
    <text evidence="4">Belongs to the HSF family.</text>
</comment>
<dbReference type="GO" id="GO:0043565">
    <property type="term" value="F:sequence-specific DNA binding"/>
    <property type="evidence" value="ECO:0007669"/>
    <property type="project" value="InterPro"/>
</dbReference>
<accession>A0A1E7FJE2</accession>
<keyword evidence="3" id="KW-0539">Nucleus</keyword>
<comment type="subcellular location">
    <subcellularLocation>
        <location evidence="1">Nucleus</location>
    </subcellularLocation>
</comment>
<sequence>MLENAEKEGYDHLIRWSSDGKSFKIQDSWNHKAIVEILKQNFNQTRFKSFLRQLQVYGFERSFKGQNQGECSHPMFIRGRKELLYKKSIEEFQDAANNKIRPTVFPSSVKQVVSIPAKKEASSSASSSLSSSSATAAALGTIIEPTPFPRHYTTGGTNYYQSYSTVSTLATAGIVSQQPSSFDGTNWEHLNTSFIPTKLANLVLSECNY</sequence>
<gene>
    <name evidence="6" type="ORF">FRACYDRAFT_217113</name>
</gene>
<evidence type="ECO:0000256" key="2">
    <source>
        <dbReference type="ARBA" id="ARBA00023125"/>
    </source>
</evidence>
<dbReference type="OrthoDB" id="60033at2759"/>
<protein>
    <recommendedName>
        <fullName evidence="5">HSF-type DNA-binding domain-containing protein</fullName>
    </recommendedName>
</protein>
<evidence type="ECO:0000259" key="5">
    <source>
        <dbReference type="SMART" id="SM00415"/>
    </source>
</evidence>
<evidence type="ECO:0000256" key="1">
    <source>
        <dbReference type="ARBA" id="ARBA00004123"/>
    </source>
</evidence>
<dbReference type="SUPFAM" id="SSF46785">
    <property type="entry name" value="Winged helix' DNA-binding domain"/>
    <property type="match status" value="1"/>
</dbReference>
<proteinExistence type="inferred from homology"/>
<keyword evidence="7" id="KW-1185">Reference proteome</keyword>
<evidence type="ECO:0000313" key="6">
    <source>
        <dbReference type="EMBL" id="OEU18244.1"/>
    </source>
</evidence>
<dbReference type="AlphaFoldDB" id="A0A1E7FJE2"/>
<keyword evidence="2" id="KW-0238">DNA-binding</keyword>
<dbReference type="PANTHER" id="PTHR10015">
    <property type="entry name" value="HEAT SHOCK TRANSCRIPTION FACTOR"/>
    <property type="match status" value="1"/>
</dbReference>
<evidence type="ECO:0000256" key="3">
    <source>
        <dbReference type="ARBA" id="ARBA00023242"/>
    </source>
</evidence>
<dbReference type="InterPro" id="IPR036388">
    <property type="entry name" value="WH-like_DNA-bd_sf"/>
</dbReference>
<dbReference type="GO" id="GO:0003700">
    <property type="term" value="F:DNA-binding transcription factor activity"/>
    <property type="evidence" value="ECO:0007669"/>
    <property type="project" value="InterPro"/>
</dbReference>
<evidence type="ECO:0000313" key="7">
    <source>
        <dbReference type="Proteomes" id="UP000095751"/>
    </source>
</evidence>
<dbReference type="SMART" id="SM00415">
    <property type="entry name" value="HSF"/>
    <property type="match status" value="1"/>
</dbReference>
<evidence type="ECO:0000256" key="4">
    <source>
        <dbReference type="RuleBase" id="RU004020"/>
    </source>
</evidence>